<organism evidence="2 3">
    <name type="scientific">Streptomyces andamanensis</name>
    <dbReference type="NCBI Taxonomy" id="1565035"/>
    <lineage>
        <taxon>Bacteria</taxon>
        <taxon>Bacillati</taxon>
        <taxon>Actinomycetota</taxon>
        <taxon>Actinomycetes</taxon>
        <taxon>Kitasatosporales</taxon>
        <taxon>Streptomycetaceae</taxon>
        <taxon>Streptomyces</taxon>
    </lineage>
</organism>
<keyword evidence="1" id="KW-0472">Membrane</keyword>
<feature type="transmembrane region" description="Helical" evidence="1">
    <location>
        <begin position="52"/>
        <end position="73"/>
    </location>
</feature>
<evidence type="ECO:0008006" key="4">
    <source>
        <dbReference type="Google" id="ProtNLM"/>
    </source>
</evidence>
<protein>
    <recommendedName>
        <fullName evidence="4">Serine/threonine protein kinase</fullName>
    </recommendedName>
</protein>
<keyword evidence="3" id="KW-1185">Reference proteome</keyword>
<keyword evidence="1" id="KW-0812">Transmembrane</keyword>
<dbReference type="RefSeq" id="WP_381738353.1">
    <property type="nucleotide sequence ID" value="NZ_JBHSDP010000010.1"/>
</dbReference>
<gene>
    <name evidence="2" type="ORF">ACFPC0_10405</name>
</gene>
<reference evidence="3" key="1">
    <citation type="journal article" date="2019" name="Int. J. Syst. Evol. Microbiol.">
        <title>The Global Catalogue of Microorganisms (GCM) 10K type strain sequencing project: providing services to taxonomists for standard genome sequencing and annotation.</title>
        <authorList>
            <consortium name="The Broad Institute Genomics Platform"/>
            <consortium name="The Broad Institute Genome Sequencing Center for Infectious Disease"/>
            <person name="Wu L."/>
            <person name="Ma J."/>
        </authorList>
    </citation>
    <scope>NUCLEOTIDE SEQUENCE [LARGE SCALE GENOMIC DNA]</scope>
    <source>
        <strain evidence="3">PCU 347</strain>
    </source>
</reference>
<accession>A0ABV8TC72</accession>
<evidence type="ECO:0000313" key="3">
    <source>
        <dbReference type="Proteomes" id="UP001595824"/>
    </source>
</evidence>
<evidence type="ECO:0000256" key="1">
    <source>
        <dbReference type="SAM" id="Phobius"/>
    </source>
</evidence>
<dbReference type="Proteomes" id="UP001595824">
    <property type="component" value="Unassembled WGS sequence"/>
</dbReference>
<evidence type="ECO:0000313" key="2">
    <source>
        <dbReference type="EMBL" id="MFC4328237.1"/>
    </source>
</evidence>
<sequence>MPVADHDPLGDEHFGERLTDALRDTGSTFRTDQALLAARGELHGRRLRTRRWAAVAGGVAGVALVGVAGAVLLPGGTGDRQREAAAATSPAARAASATPAGSVTADALVGTLKKLLPRGSFSSQEGRGTDTPAAGRTVSPYARVVYDDGRGEASVAVSVNRLLPGGEEARQTAQCPDGAFIAFDDCSAAKLADGSALVVLKGYEYPNRRGGTKLWSAELVTPRGEHVSVREWNAAAGKDSPVTREQPPLDSAGLKALATAREWRAFAAAVPVDPRASAAPPARGGSVSAALAGLVPGGLKVVAKGTPDPGFGYVVVDDGRGRSLVQVNDQPDMRDVEGQLFGAGAETLPDGTKVVTRQGPGEKGIDGIVMWTVDTIRPDGRRVVVSAFNSGGQNAPATRKEPALTMKQLERIATDPKWLSLG</sequence>
<proteinExistence type="predicted"/>
<comment type="caution">
    <text evidence="2">The sequence shown here is derived from an EMBL/GenBank/DDBJ whole genome shotgun (WGS) entry which is preliminary data.</text>
</comment>
<dbReference type="EMBL" id="JBHSDP010000010">
    <property type="protein sequence ID" value="MFC4328237.1"/>
    <property type="molecule type" value="Genomic_DNA"/>
</dbReference>
<keyword evidence="1" id="KW-1133">Transmembrane helix</keyword>
<name>A0ABV8TC72_9ACTN</name>